<protein>
    <submittedName>
        <fullName evidence="2">Mariner Mos1 transposase</fullName>
    </submittedName>
</protein>
<keyword evidence="1" id="KW-1185">Reference proteome</keyword>
<dbReference type="AlphaFoldDB" id="A0A1I7XBK4"/>
<reference evidence="2" key="1">
    <citation type="submission" date="2016-11" db="UniProtKB">
        <authorList>
            <consortium name="WormBaseParasite"/>
        </authorList>
    </citation>
    <scope>IDENTIFICATION</scope>
</reference>
<evidence type="ECO:0000313" key="1">
    <source>
        <dbReference type="Proteomes" id="UP000095283"/>
    </source>
</evidence>
<proteinExistence type="predicted"/>
<name>A0A1I7XBK4_HETBA</name>
<evidence type="ECO:0000313" key="2">
    <source>
        <dbReference type="WBParaSite" id="Hba_14824"/>
    </source>
</evidence>
<sequence length="92" mass="10972">MLAKLSQQRSIATKLTKCPKNYNVYVLHWSIEKDQFFLMTTAERMFRKLLQKLNYLGYEALPHSVYSSDFSSTDYHFPKHLDNFLQEKVFSN</sequence>
<accession>A0A1I7XBK4</accession>
<dbReference type="WBParaSite" id="Hba_14824">
    <property type="protein sequence ID" value="Hba_14824"/>
    <property type="gene ID" value="Hba_14824"/>
</dbReference>
<organism evidence="1 2">
    <name type="scientific">Heterorhabditis bacteriophora</name>
    <name type="common">Entomopathogenic nematode worm</name>
    <dbReference type="NCBI Taxonomy" id="37862"/>
    <lineage>
        <taxon>Eukaryota</taxon>
        <taxon>Metazoa</taxon>
        <taxon>Ecdysozoa</taxon>
        <taxon>Nematoda</taxon>
        <taxon>Chromadorea</taxon>
        <taxon>Rhabditida</taxon>
        <taxon>Rhabditina</taxon>
        <taxon>Rhabditomorpha</taxon>
        <taxon>Strongyloidea</taxon>
        <taxon>Heterorhabditidae</taxon>
        <taxon>Heterorhabditis</taxon>
    </lineage>
</organism>
<dbReference type="Proteomes" id="UP000095283">
    <property type="component" value="Unplaced"/>
</dbReference>